<dbReference type="EMBL" id="CP047591">
    <property type="protein sequence ID" value="QHI71117.1"/>
    <property type="molecule type" value="Genomic_DNA"/>
</dbReference>
<feature type="transmembrane region" description="Helical" evidence="1">
    <location>
        <begin position="113"/>
        <end position="135"/>
    </location>
</feature>
<sequence length="150" mass="16741">MACFLVPLGEVIITSAVQKVVEKKERKVEKTVESQENAEKVWLSGNNNEADTRKALQTGFSWSQKLSWLNRMLWGGVILLAFEHLWHGEIVPWPPFLTAMNNPADIGPMLHEIATIGTGMALFITIVWTVMVMIADEKSKTALKAAKAHI</sequence>
<name>A0A6P1MB11_9FIRM</name>
<organism evidence="2 3">
    <name type="scientific">Aminipila terrae</name>
    <dbReference type="NCBI Taxonomy" id="2697030"/>
    <lineage>
        <taxon>Bacteria</taxon>
        <taxon>Bacillati</taxon>
        <taxon>Bacillota</taxon>
        <taxon>Clostridia</taxon>
        <taxon>Peptostreptococcales</taxon>
        <taxon>Anaerovoracaceae</taxon>
        <taxon>Aminipila</taxon>
    </lineage>
</organism>
<keyword evidence="3" id="KW-1185">Reference proteome</keyword>
<dbReference type="Proteomes" id="UP000463883">
    <property type="component" value="Chromosome"/>
</dbReference>
<accession>A0A6P1MB11</accession>
<protein>
    <submittedName>
        <fullName evidence="2">Uncharacterized protein</fullName>
    </submittedName>
</protein>
<evidence type="ECO:0000256" key="1">
    <source>
        <dbReference type="SAM" id="Phobius"/>
    </source>
</evidence>
<dbReference type="KEGG" id="amic:Ami3637_00800"/>
<keyword evidence="1" id="KW-1133">Transmembrane helix</keyword>
<evidence type="ECO:0000313" key="2">
    <source>
        <dbReference type="EMBL" id="QHI71117.1"/>
    </source>
</evidence>
<dbReference type="AlphaFoldDB" id="A0A6P1MB11"/>
<gene>
    <name evidence="2" type="ORF">Ami3637_00800</name>
</gene>
<keyword evidence="1" id="KW-0812">Transmembrane</keyword>
<evidence type="ECO:0000313" key="3">
    <source>
        <dbReference type="Proteomes" id="UP000463883"/>
    </source>
</evidence>
<reference evidence="2 3" key="1">
    <citation type="submission" date="2020-01" db="EMBL/GenBank/DDBJ databases">
        <title>Genomic analysis of Aminipila sp. CBA3637.</title>
        <authorList>
            <person name="Kim Y.B."/>
            <person name="Roh S.W."/>
        </authorList>
    </citation>
    <scope>NUCLEOTIDE SEQUENCE [LARGE SCALE GENOMIC DNA]</scope>
    <source>
        <strain evidence="2 3">CBA3637</strain>
    </source>
</reference>
<proteinExistence type="predicted"/>
<dbReference type="RefSeq" id="WP_162360893.1">
    <property type="nucleotide sequence ID" value="NZ_CP047591.1"/>
</dbReference>
<keyword evidence="1" id="KW-0472">Membrane</keyword>